<dbReference type="EMBL" id="JAWLKF010000004">
    <property type="protein sequence ID" value="MDV6302755.1"/>
    <property type="molecule type" value="Genomic_DNA"/>
</dbReference>
<comment type="caution">
    <text evidence="2">The sequence shown here is derived from an EMBL/GenBank/DDBJ whole genome shotgun (WGS) entry which is preliminary data.</text>
</comment>
<dbReference type="Proteomes" id="UP001186104">
    <property type="component" value="Unassembled WGS sequence"/>
</dbReference>
<protein>
    <submittedName>
        <fullName evidence="2">Helix-turn-helix domain-containing protein</fullName>
    </submittedName>
</protein>
<gene>
    <name evidence="2" type="ORF">R3P93_09325</name>
</gene>
<feature type="domain" description="Helix-turn-helix" evidence="1">
    <location>
        <begin position="9"/>
        <end position="57"/>
    </location>
</feature>
<accession>A0ABU4CZA8</accession>
<name>A0ABU4CZA8_9NOCA</name>
<dbReference type="Pfam" id="PF12728">
    <property type="entry name" value="HTH_17"/>
    <property type="match status" value="1"/>
</dbReference>
<dbReference type="RefSeq" id="WP_037174758.1">
    <property type="nucleotide sequence ID" value="NZ_JAWLKF010000004.1"/>
</dbReference>
<evidence type="ECO:0000259" key="1">
    <source>
        <dbReference type="Pfam" id="PF12728"/>
    </source>
</evidence>
<evidence type="ECO:0000313" key="3">
    <source>
        <dbReference type="Proteomes" id="UP001186104"/>
    </source>
</evidence>
<keyword evidence="3" id="KW-1185">Reference proteome</keyword>
<evidence type="ECO:0000313" key="2">
    <source>
        <dbReference type="EMBL" id="MDV6302755.1"/>
    </source>
</evidence>
<organism evidence="2 3">
    <name type="scientific">Rhodococcus cerastii</name>
    <dbReference type="NCBI Taxonomy" id="908616"/>
    <lineage>
        <taxon>Bacteria</taxon>
        <taxon>Bacillati</taxon>
        <taxon>Actinomycetota</taxon>
        <taxon>Actinomycetes</taxon>
        <taxon>Mycobacteriales</taxon>
        <taxon>Nocardiaceae</taxon>
        <taxon>Rhodococcus</taxon>
    </lineage>
</organism>
<sequence length="69" mass="7721">MSTPSPLATPDEAAEFLRCSKQTLAANRFKGVGPKFVKHGSRVLYKWVDLHAYVEANTFQRTDDRPVAV</sequence>
<proteinExistence type="predicted"/>
<reference evidence="2 3" key="1">
    <citation type="submission" date="2023-10" db="EMBL/GenBank/DDBJ databases">
        <title>Development of a sustainable strategy for remediation of hydrocarbon-contaminated territories based on the waste exchange concept.</title>
        <authorList>
            <person name="Krivoruchko A."/>
        </authorList>
    </citation>
    <scope>NUCLEOTIDE SEQUENCE [LARGE SCALE GENOMIC DNA]</scope>
    <source>
        <strain evidence="2 3">IEGM 1327</strain>
    </source>
</reference>
<dbReference type="InterPro" id="IPR041657">
    <property type="entry name" value="HTH_17"/>
</dbReference>